<dbReference type="STRING" id="1475481.GCA_000953855_00104"/>
<reference evidence="3" key="2">
    <citation type="submission" date="2015-08" db="EMBL/GenBank/DDBJ databases">
        <title>Complete DNA Sequence of Pseudomonas syringae pv. actinidiae, the Causal Agent of Kiwifruit Canker Disease.</title>
        <authorList>
            <person name="Rikkerink E.H.A."/>
            <person name="Fineran P.C."/>
        </authorList>
    </citation>
    <scope>NUCLEOTIDE SEQUENCE</scope>
    <source>
        <strain evidence="3">SkMP5</strain>
    </source>
</reference>
<gene>
    <name evidence="2" type="ORF">MBSD_2437</name>
    <name evidence="3" type="ORF">MBSD_n0103</name>
</gene>
<name>A0A0K8QJF2_9GAMM</name>
<dbReference type="Pfam" id="PF13302">
    <property type="entry name" value="Acetyltransf_3"/>
    <property type="match status" value="1"/>
</dbReference>
<evidence type="ECO:0000313" key="4">
    <source>
        <dbReference type="Proteomes" id="UP000253740"/>
    </source>
</evidence>
<accession>A0A0K8QJF2</accession>
<evidence type="ECO:0000313" key="3">
    <source>
        <dbReference type="EMBL" id="GAP64821.1"/>
    </source>
</evidence>
<proteinExistence type="predicted"/>
<dbReference type="SUPFAM" id="SSF55729">
    <property type="entry name" value="Acyl-CoA N-acyltransferases (Nat)"/>
    <property type="match status" value="1"/>
</dbReference>
<sequence length="200" mass="21983">MHTPPSAATLQNAHVILEPLTAAHAPALEAAARDGELWKLWYTSVPAPGEAAAYIAAALAGRAEGRMLPFAVRERRSGEIAGSTRYCNIDAGLPRVEIGYTWYAARFQRTHLNTACKALLLEHAFERLGCTAVELRTDLYNQASQRAIEKLGARRDGVLRAHQKRRDGSVRDTVVYSITAAEWPDVKRLLALRLERLAGA</sequence>
<dbReference type="HOGENOM" id="CLU_013985_1_0_6"/>
<reference evidence="2" key="1">
    <citation type="submission" date="2015-03" db="EMBL/GenBank/DDBJ databases">
        <title>Draft genome sequence of Mizugakiibacter sediminis skMP5.</title>
        <authorList>
            <person name="Watanabe T."/>
            <person name="Kojima H."/>
            <person name="Fukui M."/>
        </authorList>
    </citation>
    <scope>NUCLEOTIDE SEQUENCE</scope>
    <source>
        <strain evidence="2">SkMP5</strain>
    </source>
</reference>
<protein>
    <submittedName>
        <fullName evidence="2">GCN5 family N-acetyltransferase</fullName>
    </submittedName>
</protein>
<dbReference type="PROSITE" id="PS51186">
    <property type="entry name" value="GNAT"/>
    <property type="match status" value="1"/>
</dbReference>
<keyword evidence="4" id="KW-1185">Reference proteome</keyword>
<dbReference type="EMBL" id="DF970134">
    <property type="protein sequence ID" value="GAP64821.1"/>
    <property type="molecule type" value="Genomic_DNA"/>
</dbReference>
<dbReference type="Gene3D" id="3.40.630.30">
    <property type="match status" value="1"/>
</dbReference>
<keyword evidence="2" id="KW-0808">Transferase</keyword>
<dbReference type="PANTHER" id="PTHR43610">
    <property type="entry name" value="BLL6696 PROTEIN"/>
    <property type="match status" value="1"/>
</dbReference>
<dbReference type="PANTHER" id="PTHR43610:SF1">
    <property type="entry name" value="N-ACETYLTRANSFERASE DOMAIN-CONTAINING PROTEIN"/>
    <property type="match status" value="1"/>
</dbReference>
<dbReference type="Proteomes" id="UP000253740">
    <property type="component" value="Unassembled WGS sequence"/>
</dbReference>
<dbReference type="OrthoDB" id="5295305at2"/>
<organism evidence="3">
    <name type="scientific">Mizugakiibacter sediminis</name>
    <dbReference type="NCBI Taxonomy" id="1475481"/>
    <lineage>
        <taxon>Bacteria</taxon>
        <taxon>Pseudomonadati</taxon>
        <taxon>Pseudomonadota</taxon>
        <taxon>Gammaproteobacteria</taxon>
        <taxon>Lysobacterales</taxon>
        <taxon>Rhodanobacteraceae</taxon>
        <taxon>Mizugakiibacter</taxon>
    </lineage>
</organism>
<evidence type="ECO:0000259" key="1">
    <source>
        <dbReference type="PROSITE" id="PS51186"/>
    </source>
</evidence>
<evidence type="ECO:0000313" key="2">
    <source>
        <dbReference type="EMBL" id="GAN45863.1"/>
    </source>
</evidence>
<dbReference type="GO" id="GO:0016747">
    <property type="term" value="F:acyltransferase activity, transferring groups other than amino-acyl groups"/>
    <property type="evidence" value="ECO:0007669"/>
    <property type="project" value="InterPro"/>
</dbReference>
<dbReference type="InterPro" id="IPR000182">
    <property type="entry name" value="GNAT_dom"/>
</dbReference>
<dbReference type="AlphaFoldDB" id="A0A0K8QJF2"/>
<dbReference type="RefSeq" id="WP_062534052.1">
    <property type="nucleotide sequence ID" value="NZ_DF970134.1"/>
</dbReference>
<feature type="domain" description="N-acetyltransferase" evidence="1">
    <location>
        <begin position="15"/>
        <end position="181"/>
    </location>
</feature>
<dbReference type="InterPro" id="IPR016181">
    <property type="entry name" value="Acyl_CoA_acyltransferase"/>
</dbReference>
<dbReference type="EMBL" id="DF952412">
    <property type="protein sequence ID" value="GAN45863.1"/>
    <property type="molecule type" value="Genomic_DNA"/>
</dbReference>